<protein>
    <submittedName>
        <fullName evidence="4">Cysteine synthase A</fullName>
        <ecNumber evidence="4">2.5.1.47</ecNumber>
    </submittedName>
</protein>
<name>A0AAE4C7P9_9MICC</name>
<proteinExistence type="predicted"/>
<sequence>MDQPLSRSHRAFVADAVRHLRHDADTSTPTPMTRHALPGYPGIDVLIKDESAHPTGSLKHRLARSLLLQGLVNGRIGPDTLIIEASSGSTAVSEAHFCRELGLPFVAVMARSTSPAKVRLVEEAGARCELVDDPTGVYEVAARLERESNGCYLDQFTNAERATDWRANHNLAEELLSQARDATGSCPDWIVVGAGTGGTSATLGRHIRYCGSEARLAVVDPEGSAFYPHWARLRGREWDAEEEIRPSKIEGIGRARVEPSFVPEVVDEMYRIPDAESFEWAAEAARTFGVHAGPSTGTNMAGVIRLAEAMRREGRTGTIATLACDSASRYV</sequence>
<dbReference type="PANTHER" id="PTHR10314">
    <property type="entry name" value="CYSTATHIONINE BETA-SYNTHASE"/>
    <property type="match status" value="1"/>
</dbReference>
<dbReference type="Pfam" id="PF00291">
    <property type="entry name" value="PALP"/>
    <property type="match status" value="1"/>
</dbReference>
<dbReference type="AlphaFoldDB" id="A0AAE4C7P9"/>
<comment type="cofactor">
    <cofactor evidence="1">
        <name>pyridoxal 5'-phosphate</name>
        <dbReference type="ChEBI" id="CHEBI:597326"/>
    </cofactor>
</comment>
<accession>A0AAE4C7P9</accession>
<dbReference type="EC" id="2.5.1.47" evidence="4"/>
<evidence type="ECO:0000259" key="3">
    <source>
        <dbReference type="Pfam" id="PF00291"/>
    </source>
</evidence>
<organism evidence="4 5">
    <name type="scientific">Falsarthrobacter nasiphocae</name>
    <dbReference type="NCBI Taxonomy" id="189863"/>
    <lineage>
        <taxon>Bacteria</taxon>
        <taxon>Bacillati</taxon>
        <taxon>Actinomycetota</taxon>
        <taxon>Actinomycetes</taxon>
        <taxon>Micrococcales</taxon>
        <taxon>Micrococcaceae</taxon>
        <taxon>Falsarthrobacter</taxon>
    </lineage>
</organism>
<evidence type="ECO:0000256" key="1">
    <source>
        <dbReference type="ARBA" id="ARBA00001933"/>
    </source>
</evidence>
<dbReference type="RefSeq" id="WP_309852266.1">
    <property type="nucleotide sequence ID" value="NZ_BAAAIU010000004.1"/>
</dbReference>
<keyword evidence="2" id="KW-0663">Pyridoxal phosphate</keyword>
<gene>
    <name evidence="4" type="ORF">J2S35_001689</name>
</gene>
<dbReference type="InterPro" id="IPR001926">
    <property type="entry name" value="TrpB-like_PALP"/>
</dbReference>
<evidence type="ECO:0000256" key="2">
    <source>
        <dbReference type="ARBA" id="ARBA00022898"/>
    </source>
</evidence>
<dbReference type="EMBL" id="JAVDUI010000001">
    <property type="protein sequence ID" value="MDR6892749.1"/>
    <property type="molecule type" value="Genomic_DNA"/>
</dbReference>
<dbReference type="GO" id="GO:0004124">
    <property type="term" value="F:cysteine synthase activity"/>
    <property type="evidence" value="ECO:0007669"/>
    <property type="project" value="UniProtKB-EC"/>
</dbReference>
<feature type="domain" description="Tryptophan synthase beta chain-like PALP" evidence="3">
    <location>
        <begin position="28"/>
        <end position="320"/>
    </location>
</feature>
<dbReference type="InterPro" id="IPR050214">
    <property type="entry name" value="Cys_Synth/Cystath_Beta-Synth"/>
</dbReference>
<keyword evidence="4" id="KW-0808">Transferase</keyword>
<dbReference type="SUPFAM" id="SSF53686">
    <property type="entry name" value="Tryptophan synthase beta subunit-like PLP-dependent enzymes"/>
    <property type="match status" value="1"/>
</dbReference>
<dbReference type="InterPro" id="IPR036052">
    <property type="entry name" value="TrpB-like_PALP_sf"/>
</dbReference>
<evidence type="ECO:0000313" key="4">
    <source>
        <dbReference type="EMBL" id="MDR6892749.1"/>
    </source>
</evidence>
<reference evidence="4" key="1">
    <citation type="submission" date="2023-07" db="EMBL/GenBank/DDBJ databases">
        <title>Sequencing the genomes of 1000 actinobacteria strains.</title>
        <authorList>
            <person name="Klenk H.-P."/>
        </authorList>
    </citation>
    <scope>NUCLEOTIDE SEQUENCE</scope>
    <source>
        <strain evidence="4">DSM 13988</strain>
    </source>
</reference>
<dbReference type="Proteomes" id="UP001247307">
    <property type="component" value="Unassembled WGS sequence"/>
</dbReference>
<comment type="caution">
    <text evidence="4">The sequence shown here is derived from an EMBL/GenBank/DDBJ whole genome shotgun (WGS) entry which is preliminary data.</text>
</comment>
<evidence type="ECO:0000313" key="5">
    <source>
        <dbReference type="Proteomes" id="UP001247307"/>
    </source>
</evidence>
<dbReference type="Gene3D" id="3.40.50.1100">
    <property type="match status" value="2"/>
</dbReference>
<keyword evidence="5" id="KW-1185">Reference proteome</keyword>